<feature type="domain" description="Bacterial bifunctional deaminase-reductase C-terminal" evidence="1">
    <location>
        <begin position="8"/>
        <end position="160"/>
    </location>
</feature>
<proteinExistence type="predicted"/>
<dbReference type="InterPro" id="IPR024072">
    <property type="entry name" value="DHFR-like_dom_sf"/>
</dbReference>
<dbReference type="Gene3D" id="3.40.430.10">
    <property type="entry name" value="Dihydrofolate Reductase, subunit A"/>
    <property type="match status" value="1"/>
</dbReference>
<reference evidence="2 3" key="1">
    <citation type="journal article" date="2021" name="J. Biosci. Bioeng.">
        <title>Identification and characterization of a chc gene cluster responsible for the aromatization pathway of cyclohexanecarboxylate degradation in Sinomonas cyclohexanicum ATCC 51369.</title>
        <authorList>
            <person name="Yamamoto T."/>
            <person name="Hasegawa Y."/>
            <person name="Lau P.C.K."/>
            <person name="Iwaki H."/>
        </authorList>
    </citation>
    <scope>NUCLEOTIDE SEQUENCE [LARGE SCALE GENOMIC DNA]</scope>
    <source>
        <strain evidence="2 3">ATCC 51369</strain>
    </source>
</reference>
<dbReference type="Proteomes" id="UP001319861">
    <property type="component" value="Chromosome"/>
</dbReference>
<evidence type="ECO:0000313" key="2">
    <source>
        <dbReference type="EMBL" id="BCT75190.1"/>
    </source>
</evidence>
<dbReference type="Pfam" id="PF01872">
    <property type="entry name" value="RibD_C"/>
    <property type="match status" value="1"/>
</dbReference>
<accession>A0ABM7PSJ7</accession>
<evidence type="ECO:0000259" key="1">
    <source>
        <dbReference type="Pfam" id="PF01872"/>
    </source>
</evidence>
<organism evidence="2 3">
    <name type="scientific">Sinomonas cyclohexanicum</name>
    <name type="common">Corynebacterium cyclohexanicum</name>
    <dbReference type="NCBI Taxonomy" id="322009"/>
    <lineage>
        <taxon>Bacteria</taxon>
        <taxon>Bacillati</taxon>
        <taxon>Actinomycetota</taxon>
        <taxon>Actinomycetes</taxon>
        <taxon>Micrococcales</taxon>
        <taxon>Micrococcaceae</taxon>
        <taxon>Sinomonas</taxon>
    </lineage>
</organism>
<sequence length="183" mass="20205">MGRLVYMNLASLDGYIADRAGNFDWAAPDEDVHAAVNDLLRPVGTYLYGRRVYEVMRAWEDPRIEAGQPAVVRDFAQIWRGAEKIVYSRTLEEATTARTRLERVFDPAEVRALKEHSGADLAIGGPGLAAEAFAARLVDEGRLFIAPVAVGGGTPALPDARLDLVLADERRIGRFAYLRYTIT</sequence>
<protein>
    <submittedName>
        <fullName evidence="2">Deaminase</fullName>
    </submittedName>
</protein>
<dbReference type="RefSeq" id="WP_229231956.1">
    <property type="nucleotide sequence ID" value="NZ_AP024525.1"/>
</dbReference>
<name>A0ABM7PSJ7_SINCY</name>
<dbReference type="InterPro" id="IPR050765">
    <property type="entry name" value="Riboflavin_Biosynth_HTPR"/>
</dbReference>
<keyword evidence="3" id="KW-1185">Reference proteome</keyword>
<dbReference type="PANTHER" id="PTHR38011">
    <property type="entry name" value="DIHYDROFOLATE REDUCTASE FAMILY PROTEIN (AFU_ORTHOLOGUE AFUA_8G06820)"/>
    <property type="match status" value="1"/>
</dbReference>
<gene>
    <name evidence="2" type="ORF">SCMU_10320</name>
</gene>
<evidence type="ECO:0000313" key="3">
    <source>
        <dbReference type="Proteomes" id="UP001319861"/>
    </source>
</evidence>
<dbReference type="InterPro" id="IPR002734">
    <property type="entry name" value="RibDG_C"/>
</dbReference>
<dbReference type="EMBL" id="AP024525">
    <property type="protein sequence ID" value="BCT75190.1"/>
    <property type="molecule type" value="Genomic_DNA"/>
</dbReference>
<dbReference type="SUPFAM" id="SSF53597">
    <property type="entry name" value="Dihydrofolate reductase-like"/>
    <property type="match status" value="1"/>
</dbReference>
<dbReference type="PANTHER" id="PTHR38011:SF11">
    <property type="entry name" value="2,5-DIAMINO-6-RIBOSYLAMINO-4(3H)-PYRIMIDINONE 5'-PHOSPHATE REDUCTASE"/>
    <property type="match status" value="1"/>
</dbReference>